<keyword evidence="4" id="KW-0146">Chitin degradation</keyword>
<gene>
    <name evidence="11" type="ORF">ABB22_13480</name>
</gene>
<feature type="chain" id="PRO_5045910573" description="chitinase" evidence="9">
    <location>
        <begin position="26"/>
        <end position="369"/>
    </location>
</feature>
<proteinExistence type="inferred from homology"/>
<comment type="caution">
    <text evidence="11">The sequence shown here is derived from an EMBL/GenBank/DDBJ whole genome shotgun (WGS) entry which is preliminary data.</text>
</comment>
<dbReference type="RefSeq" id="WP_055768819.1">
    <property type="nucleotide sequence ID" value="NZ_LDJG01000021.1"/>
</dbReference>
<feature type="domain" description="GH18" evidence="10">
    <location>
        <begin position="28"/>
        <end position="368"/>
    </location>
</feature>
<dbReference type="Gene3D" id="3.20.20.80">
    <property type="entry name" value="Glycosidases"/>
    <property type="match status" value="1"/>
</dbReference>
<comment type="similarity">
    <text evidence="8">Belongs to the glycosyl hydrolase 18 family.</text>
</comment>
<keyword evidence="5 7" id="KW-0326">Glycosidase</keyword>
<dbReference type="Gene3D" id="3.10.50.10">
    <property type="match status" value="1"/>
</dbReference>
<sequence>MSTPHRRLRVLLAAALLAFAAATQAQSFRLIGYVTDGPAPLRLPAAQLDVVNFAFARVAPDGSVYLPDTVDPAQVHALVAHRTVNPALKIVLSIGGWGAGNFSEAAATAAARARFIDSGVALLHRFDLDGLDIDWEYPTLGDADISHSPDDRRNFTLLLEALRARLDREGGKRPYLLTIAAAEGRFAEGLELPRIARSLDWINLMTYDFHGSLTPTTGHHSGLARSALAPADGRTTEGAVRYFLDAGVPADKINVGVPFYGRSFGDVEPVDHGLYRKFASDGGFITWSEIVHTRLGAPGWERHWDAQAQVPWLWNPATRQLITYDDPQSLAIKAAYVRRNKLGGIMYWEHRLDDGQLLDTLHKALHEAR</sequence>
<dbReference type="InterPro" id="IPR001223">
    <property type="entry name" value="Glyco_hydro18_cat"/>
</dbReference>
<organism evidence="11 12">
    <name type="scientific">Stenotrophomonas nitritireducens</name>
    <dbReference type="NCBI Taxonomy" id="83617"/>
    <lineage>
        <taxon>Bacteria</taxon>
        <taxon>Pseudomonadati</taxon>
        <taxon>Pseudomonadota</taxon>
        <taxon>Gammaproteobacteria</taxon>
        <taxon>Lysobacterales</taxon>
        <taxon>Lysobacteraceae</taxon>
        <taxon>Stenotrophomonas</taxon>
    </lineage>
</organism>
<dbReference type="PANTHER" id="PTHR11177:SF317">
    <property type="entry name" value="CHITINASE 12-RELATED"/>
    <property type="match status" value="1"/>
</dbReference>
<dbReference type="InterPro" id="IPR017853">
    <property type="entry name" value="GH"/>
</dbReference>
<evidence type="ECO:0000256" key="6">
    <source>
        <dbReference type="ARBA" id="ARBA00023326"/>
    </source>
</evidence>
<dbReference type="InterPro" id="IPR001579">
    <property type="entry name" value="Glyco_hydro_18_chit_AS"/>
</dbReference>
<dbReference type="PROSITE" id="PS01095">
    <property type="entry name" value="GH18_1"/>
    <property type="match status" value="1"/>
</dbReference>
<dbReference type="CDD" id="cd06548">
    <property type="entry name" value="GH18_chitinase"/>
    <property type="match status" value="1"/>
</dbReference>
<evidence type="ECO:0000256" key="9">
    <source>
        <dbReference type="SAM" id="SignalP"/>
    </source>
</evidence>
<dbReference type="InterPro" id="IPR050314">
    <property type="entry name" value="Glycosyl_Hydrlase_18"/>
</dbReference>
<dbReference type="SUPFAM" id="SSF54556">
    <property type="entry name" value="Chitinase insertion domain"/>
    <property type="match status" value="1"/>
</dbReference>
<evidence type="ECO:0000256" key="4">
    <source>
        <dbReference type="ARBA" id="ARBA00023024"/>
    </source>
</evidence>
<evidence type="ECO:0000256" key="2">
    <source>
        <dbReference type="ARBA" id="ARBA00012729"/>
    </source>
</evidence>
<dbReference type="PROSITE" id="PS51910">
    <property type="entry name" value="GH18_2"/>
    <property type="match status" value="1"/>
</dbReference>
<evidence type="ECO:0000313" key="11">
    <source>
        <dbReference type="EMBL" id="KRG55663.1"/>
    </source>
</evidence>
<evidence type="ECO:0000256" key="3">
    <source>
        <dbReference type="ARBA" id="ARBA00022801"/>
    </source>
</evidence>
<accession>A0ABR5NHN4</accession>
<dbReference type="EC" id="3.2.1.14" evidence="2"/>
<dbReference type="InterPro" id="IPR029070">
    <property type="entry name" value="Chitinase_insertion_sf"/>
</dbReference>
<keyword evidence="12" id="KW-1185">Reference proteome</keyword>
<dbReference type="PANTHER" id="PTHR11177">
    <property type="entry name" value="CHITINASE"/>
    <property type="match status" value="1"/>
</dbReference>
<evidence type="ECO:0000256" key="5">
    <source>
        <dbReference type="ARBA" id="ARBA00023295"/>
    </source>
</evidence>
<keyword evidence="9" id="KW-0732">Signal</keyword>
<name>A0ABR5NHN4_9GAMM</name>
<dbReference type="SMART" id="SM00636">
    <property type="entry name" value="Glyco_18"/>
    <property type="match status" value="1"/>
</dbReference>
<reference evidence="11 12" key="1">
    <citation type="submission" date="2015-05" db="EMBL/GenBank/DDBJ databases">
        <title>Genome sequencing and analysis of members of genus Stenotrophomonas.</title>
        <authorList>
            <person name="Patil P.P."/>
            <person name="Midha S."/>
            <person name="Patil P.B."/>
        </authorList>
    </citation>
    <scope>NUCLEOTIDE SEQUENCE [LARGE SCALE GENOMIC DNA]</scope>
    <source>
        <strain evidence="11 12">DSM 12575</strain>
    </source>
</reference>
<protein>
    <recommendedName>
        <fullName evidence="2">chitinase</fullName>
        <ecNumber evidence="2">3.2.1.14</ecNumber>
    </recommendedName>
</protein>
<keyword evidence="3 7" id="KW-0378">Hydrolase</keyword>
<dbReference type="EMBL" id="LDJG01000021">
    <property type="protein sequence ID" value="KRG55663.1"/>
    <property type="molecule type" value="Genomic_DNA"/>
</dbReference>
<evidence type="ECO:0000256" key="8">
    <source>
        <dbReference type="RuleBase" id="RU004453"/>
    </source>
</evidence>
<evidence type="ECO:0000259" key="10">
    <source>
        <dbReference type="PROSITE" id="PS51910"/>
    </source>
</evidence>
<keyword evidence="6" id="KW-0119">Carbohydrate metabolism</keyword>
<evidence type="ECO:0000256" key="7">
    <source>
        <dbReference type="RuleBase" id="RU000489"/>
    </source>
</evidence>
<dbReference type="InterPro" id="IPR011583">
    <property type="entry name" value="Chitinase_II/V-like_cat"/>
</dbReference>
<comment type="catalytic activity">
    <reaction evidence="1">
        <text>Random endo-hydrolysis of N-acetyl-beta-D-glucosaminide (1-&gt;4)-beta-linkages in chitin and chitodextrins.</text>
        <dbReference type="EC" id="3.2.1.14"/>
    </reaction>
</comment>
<dbReference type="SUPFAM" id="SSF51445">
    <property type="entry name" value="(Trans)glycosidases"/>
    <property type="match status" value="1"/>
</dbReference>
<keyword evidence="6" id="KW-0624">Polysaccharide degradation</keyword>
<feature type="signal peptide" evidence="9">
    <location>
        <begin position="1"/>
        <end position="25"/>
    </location>
</feature>
<dbReference type="Pfam" id="PF00704">
    <property type="entry name" value="Glyco_hydro_18"/>
    <property type="match status" value="1"/>
</dbReference>
<dbReference type="Proteomes" id="UP000050902">
    <property type="component" value="Unassembled WGS sequence"/>
</dbReference>
<evidence type="ECO:0000313" key="12">
    <source>
        <dbReference type="Proteomes" id="UP000050902"/>
    </source>
</evidence>
<evidence type="ECO:0000256" key="1">
    <source>
        <dbReference type="ARBA" id="ARBA00000822"/>
    </source>
</evidence>